<reference evidence="2 3" key="1">
    <citation type="submission" date="2022-12" db="EMBL/GenBank/DDBJ databases">
        <authorList>
            <person name="Muema E."/>
        </authorList>
    </citation>
    <scope>NUCLEOTIDE SEQUENCE [LARGE SCALE GENOMIC DNA]</scope>
    <source>
        <strain evidence="3">1326</strain>
    </source>
</reference>
<feature type="chain" id="PRO_5045098299" evidence="1">
    <location>
        <begin position="25"/>
        <end position="271"/>
    </location>
</feature>
<dbReference type="RefSeq" id="WP_337107653.1">
    <property type="nucleotide sequence ID" value="NZ_JAPYKS010000014.1"/>
</dbReference>
<protein>
    <submittedName>
        <fullName evidence="2">Thioredoxin family protein</fullName>
    </submittedName>
</protein>
<evidence type="ECO:0000313" key="2">
    <source>
        <dbReference type="EMBL" id="MEI9410977.1"/>
    </source>
</evidence>
<dbReference type="SUPFAM" id="SSF52833">
    <property type="entry name" value="Thioredoxin-like"/>
    <property type="match status" value="1"/>
</dbReference>
<feature type="signal peptide" evidence="1">
    <location>
        <begin position="1"/>
        <end position="24"/>
    </location>
</feature>
<name>A0ABU8KZZ3_9HYPH</name>
<evidence type="ECO:0000256" key="1">
    <source>
        <dbReference type="SAM" id="SignalP"/>
    </source>
</evidence>
<gene>
    <name evidence="2" type="ORF">O7A60_19690</name>
</gene>
<sequence length="271" mass="29417">MVMASRRSLWLAAFALAFSVFAGAGQGSEPETVQAEKSQPDRPLGVVELFTSQGCSSCPPADAFFAELATRQDLVALAYHVDYWDYLGWKDTLSHKENTERQYDYMRYFSSRSVYTPQAVLNGRMHVNGANRAEVDGALARMARAGEGMRVPIKVSRAGDRVIIDTGDAGTGPNDAHVVIVYFDAPQTVKIGQGENSGRKMTYWNAVTGIQTAGMWHGKAQRYELPLSEITKKGGCAVLLQSVGKDGLPGPILGAAFIHKPGSETSIDRNL</sequence>
<keyword evidence="1" id="KW-0732">Signal</keyword>
<proteinExistence type="predicted"/>
<dbReference type="Proteomes" id="UP001387293">
    <property type="component" value="Unassembled WGS sequence"/>
</dbReference>
<dbReference type="PANTHER" id="PTHR36057:SF1">
    <property type="entry name" value="LIPOPROTEIN LIPID ATTACHMENT SITE-LIKE PROTEIN, PUTATIVE (DUF1223)-RELATED"/>
    <property type="match status" value="1"/>
</dbReference>
<dbReference type="InterPro" id="IPR010634">
    <property type="entry name" value="DUF1223"/>
</dbReference>
<dbReference type="EMBL" id="JAPYKS010000014">
    <property type="protein sequence ID" value="MEI9410977.1"/>
    <property type="molecule type" value="Genomic_DNA"/>
</dbReference>
<accession>A0ABU8KZZ3</accession>
<evidence type="ECO:0000313" key="3">
    <source>
        <dbReference type="Proteomes" id="UP001387293"/>
    </source>
</evidence>
<dbReference type="PANTHER" id="PTHR36057">
    <property type="match status" value="1"/>
</dbReference>
<keyword evidence="3" id="KW-1185">Reference proteome</keyword>
<dbReference type="Pfam" id="PF06764">
    <property type="entry name" value="DUF1223"/>
    <property type="match status" value="1"/>
</dbReference>
<organism evidence="2 3">
    <name type="scientific">Mesorhizobium salmacidum</name>
    <dbReference type="NCBI Taxonomy" id="3015171"/>
    <lineage>
        <taxon>Bacteria</taxon>
        <taxon>Pseudomonadati</taxon>
        <taxon>Pseudomonadota</taxon>
        <taxon>Alphaproteobacteria</taxon>
        <taxon>Hyphomicrobiales</taxon>
        <taxon>Phyllobacteriaceae</taxon>
        <taxon>Mesorhizobium</taxon>
    </lineage>
</organism>
<dbReference type="InterPro" id="IPR036249">
    <property type="entry name" value="Thioredoxin-like_sf"/>
</dbReference>
<comment type="caution">
    <text evidence="2">The sequence shown here is derived from an EMBL/GenBank/DDBJ whole genome shotgun (WGS) entry which is preliminary data.</text>
</comment>